<evidence type="ECO:0000256" key="3">
    <source>
        <dbReference type="ARBA" id="ARBA00022679"/>
    </source>
</evidence>
<evidence type="ECO:0000256" key="5">
    <source>
        <dbReference type="ARBA" id="ARBA00023006"/>
    </source>
</evidence>
<dbReference type="InterPro" id="IPR007135">
    <property type="entry name" value="Atg3/Atg10"/>
</dbReference>
<dbReference type="GO" id="GO:0005829">
    <property type="term" value="C:cytosol"/>
    <property type="evidence" value="ECO:0007669"/>
    <property type="project" value="TreeGrafter"/>
</dbReference>
<dbReference type="Pfam" id="PF03987">
    <property type="entry name" value="Autophagy_act_C"/>
    <property type="match status" value="1"/>
</dbReference>
<reference evidence="8" key="1">
    <citation type="submission" date="2019-12" db="UniProtKB">
        <authorList>
            <consortium name="WormBaseParasite"/>
        </authorList>
    </citation>
    <scope>IDENTIFICATION</scope>
</reference>
<dbReference type="PANTHER" id="PTHR14957:SF1">
    <property type="entry name" value="UBIQUITIN-LIKE-CONJUGATING ENZYME ATG10"/>
    <property type="match status" value="1"/>
</dbReference>
<name>A0A5S6QBN8_TRIMR</name>
<dbReference type="GO" id="GO:0000045">
    <property type="term" value="P:autophagosome assembly"/>
    <property type="evidence" value="ECO:0007669"/>
    <property type="project" value="TreeGrafter"/>
</dbReference>
<dbReference type="GO" id="GO:0000422">
    <property type="term" value="P:autophagy of mitochondrion"/>
    <property type="evidence" value="ECO:0007669"/>
    <property type="project" value="TreeGrafter"/>
</dbReference>
<dbReference type="Proteomes" id="UP000046395">
    <property type="component" value="Unassembled WGS sequence"/>
</dbReference>
<evidence type="ECO:0000256" key="2">
    <source>
        <dbReference type="ARBA" id="ARBA00021099"/>
    </source>
</evidence>
<keyword evidence="7" id="KW-1185">Reference proteome</keyword>
<evidence type="ECO:0000313" key="8">
    <source>
        <dbReference type="WBParaSite" id="TMUE_1000004746.1"/>
    </source>
</evidence>
<dbReference type="AlphaFoldDB" id="A0A5S6QBN8"/>
<evidence type="ECO:0000256" key="6">
    <source>
        <dbReference type="ARBA" id="ARBA00029833"/>
    </source>
</evidence>
<dbReference type="Gene3D" id="3.30.1460.50">
    <property type="match status" value="1"/>
</dbReference>
<dbReference type="STRING" id="70415.A0A5S6QBN8"/>
<comment type="similarity">
    <text evidence="1">Belongs to the ATG10 family.</text>
</comment>
<accession>A0A5S6QBN8</accession>
<keyword evidence="5" id="KW-0072">Autophagy</keyword>
<keyword evidence="3" id="KW-0808">Transferase</keyword>
<dbReference type="WBParaSite" id="TMUE_1000004746.1">
    <property type="protein sequence ID" value="TMUE_1000004746.1"/>
    <property type="gene ID" value="WBGene00293859"/>
</dbReference>
<organism evidence="7 8">
    <name type="scientific">Trichuris muris</name>
    <name type="common">Mouse whipworm</name>
    <dbReference type="NCBI Taxonomy" id="70415"/>
    <lineage>
        <taxon>Eukaryota</taxon>
        <taxon>Metazoa</taxon>
        <taxon>Ecdysozoa</taxon>
        <taxon>Nematoda</taxon>
        <taxon>Enoplea</taxon>
        <taxon>Dorylaimia</taxon>
        <taxon>Trichinellida</taxon>
        <taxon>Trichuridae</taxon>
        <taxon>Trichuris</taxon>
    </lineage>
</organism>
<evidence type="ECO:0000256" key="4">
    <source>
        <dbReference type="ARBA" id="ARBA00022786"/>
    </source>
</evidence>
<sequence length="227" mass="25859">MRSRPYNLFIAHLPYVNLSSLYLKFLSSPIRDSFIPGFPSALGTAAAMLTEEEFAVGCRELVAKSAKFPGFEWTLHERKNSSAPIVRRVEEGAEGRREFHVCYDEVYNVPVLLFNVWHSDGKLLLLEEVWATVSQAEAVRLKSDPWTMITQQEHPIFRNPCLGEKELPAQLAFACVLGRRLEDTDADVPSVGEWRRRNVECAQTTALDQCRFPSQLWEPRSFNGLTL</sequence>
<keyword evidence="4" id="KW-0833">Ubl conjugation pathway</keyword>
<dbReference type="GO" id="GO:0032446">
    <property type="term" value="P:protein modification by small protein conjugation"/>
    <property type="evidence" value="ECO:0007669"/>
    <property type="project" value="TreeGrafter"/>
</dbReference>
<dbReference type="PANTHER" id="PTHR14957">
    <property type="entry name" value="UBIQUITIN-LIKE-CONJUGATING ENZYME ATG10"/>
    <property type="match status" value="1"/>
</dbReference>
<proteinExistence type="inferred from homology"/>
<evidence type="ECO:0000256" key="1">
    <source>
        <dbReference type="ARBA" id="ARBA00005696"/>
    </source>
</evidence>
<evidence type="ECO:0000313" key="7">
    <source>
        <dbReference type="Proteomes" id="UP000046395"/>
    </source>
</evidence>
<protein>
    <recommendedName>
        <fullName evidence="2">Ubiquitin-like-conjugating enzyme ATG10</fullName>
    </recommendedName>
    <alternativeName>
        <fullName evidence="6">Autophagy-related protein 10</fullName>
    </alternativeName>
</protein>
<dbReference type="GO" id="GO:0061651">
    <property type="term" value="F:Atg12 conjugating enzyme activity"/>
    <property type="evidence" value="ECO:0007669"/>
    <property type="project" value="TreeGrafter"/>
</dbReference>